<dbReference type="AlphaFoldDB" id="A0A067NEV1"/>
<feature type="region of interest" description="Disordered" evidence="1">
    <location>
        <begin position="185"/>
        <end position="206"/>
    </location>
</feature>
<evidence type="ECO:0000313" key="3">
    <source>
        <dbReference type="EMBL" id="KDQ26578.1"/>
    </source>
</evidence>
<dbReference type="OrthoDB" id="2758521at2759"/>
<feature type="signal peptide" evidence="2">
    <location>
        <begin position="1"/>
        <end position="20"/>
    </location>
</feature>
<evidence type="ECO:0000313" key="4">
    <source>
        <dbReference type="Proteomes" id="UP000027073"/>
    </source>
</evidence>
<sequence>MREGALFLLFLAVTTKATRSRNVTIDDQFGDEITHVAPTYSPSSGWKLAGTGGYAKPNASLAYKETWHDLTQNPGHAAAIVNFGFTGTSLYVYCIIGNTPPGPHTDTFADYKFFLEEDLVGVYMHDVEKIPDYFFNVPVYVNTTLENKHHNFSIIVESTEKPVLILFDYATYTTMEADAAVEGISTTTSGPVGPPTQSQPLSNPNVKGEYGNTHTEFIKSAYEGRNVYNQAMEVEHNFPAPGHLARRIHPAYQTSKGCSHCD</sequence>
<dbReference type="EMBL" id="KL198009">
    <property type="protein sequence ID" value="KDQ26578.1"/>
    <property type="molecule type" value="Genomic_DNA"/>
</dbReference>
<evidence type="ECO:0000256" key="2">
    <source>
        <dbReference type="SAM" id="SignalP"/>
    </source>
</evidence>
<dbReference type="VEuPathDB" id="FungiDB:PLEOSDRAFT_1105482"/>
<protein>
    <submittedName>
        <fullName evidence="3">Uncharacterized protein</fullName>
    </submittedName>
</protein>
<dbReference type="Proteomes" id="UP000027073">
    <property type="component" value="Unassembled WGS sequence"/>
</dbReference>
<proteinExistence type="predicted"/>
<feature type="chain" id="PRO_5001642074" evidence="2">
    <location>
        <begin position="21"/>
        <end position="262"/>
    </location>
</feature>
<gene>
    <name evidence="3" type="ORF">PLEOSDRAFT_1105482</name>
</gene>
<evidence type="ECO:0000256" key="1">
    <source>
        <dbReference type="SAM" id="MobiDB-lite"/>
    </source>
</evidence>
<keyword evidence="2" id="KW-0732">Signal</keyword>
<name>A0A067NEV1_PLEO1</name>
<dbReference type="HOGENOM" id="CLU_1062154_0_0_1"/>
<accession>A0A067NEV1</accession>
<feature type="compositionally biased region" description="Low complexity" evidence="1">
    <location>
        <begin position="185"/>
        <end position="198"/>
    </location>
</feature>
<dbReference type="InParanoid" id="A0A067NEV1"/>
<reference evidence="4" key="1">
    <citation type="journal article" date="2014" name="Proc. Natl. Acad. Sci. U.S.A.">
        <title>Extensive sampling of basidiomycete genomes demonstrates inadequacy of the white-rot/brown-rot paradigm for wood decay fungi.</title>
        <authorList>
            <person name="Riley R."/>
            <person name="Salamov A.A."/>
            <person name="Brown D.W."/>
            <person name="Nagy L.G."/>
            <person name="Floudas D."/>
            <person name="Held B.W."/>
            <person name="Levasseur A."/>
            <person name="Lombard V."/>
            <person name="Morin E."/>
            <person name="Otillar R."/>
            <person name="Lindquist E.A."/>
            <person name="Sun H."/>
            <person name="LaButti K.M."/>
            <person name="Schmutz J."/>
            <person name="Jabbour D."/>
            <person name="Luo H."/>
            <person name="Baker S.E."/>
            <person name="Pisabarro A.G."/>
            <person name="Walton J.D."/>
            <person name="Blanchette R.A."/>
            <person name="Henrissat B."/>
            <person name="Martin F."/>
            <person name="Cullen D."/>
            <person name="Hibbett D.S."/>
            <person name="Grigoriev I.V."/>
        </authorList>
    </citation>
    <scope>NUCLEOTIDE SEQUENCE [LARGE SCALE GENOMIC DNA]</scope>
    <source>
        <strain evidence="4">PC15</strain>
    </source>
</reference>
<organism evidence="3 4">
    <name type="scientific">Pleurotus ostreatus (strain PC15)</name>
    <name type="common">Oyster mushroom</name>
    <dbReference type="NCBI Taxonomy" id="1137138"/>
    <lineage>
        <taxon>Eukaryota</taxon>
        <taxon>Fungi</taxon>
        <taxon>Dikarya</taxon>
        <taxon>Basidiomycota</taxon>
        <taxon>Agaricomycotina</taxon>
        <taxon>Agaricomycetes</taxon>
        <taxon>Agaricomycetidae</taxon>
        <taxon>Agaricales</taxon>
        <taxon>Pleurotineae</taxon>
        <taxon>Pleurotaceae</taxon>
        <taxon>Pleurotus</taxon>
    </lineage>
</organism>